<dbReference type="CDD" id="cd03487">
    <property type="entry name" value="RT_Bac_retron_II"/>
    <property type="match status" value="1"/>
</dbReference>
<gene>
    <name evidence="9" type="ORF">METZ01_LOCUS226889</name>
</gene>
<evidence type="ECO:0000256" key="1">
    <source>
        <dbReference type="ARBA" id="ARBA00022679"/>
    </source>
</evidence>
<dbReference type="InterPro" id="IPR000123">
    <property type="entry name" value="Reverse_transcriptase_msDNA"/>
</dbReference>
<reference evidence="9" key="1">
    <citation type="submission" date="2018-05" db="EMBL/GenBank/DDBJ databases">
        <authorList>
            <person name="Lanie J.A."/>
            <person name="Ng W.-L."/>
            <person name="Kazmierczak K.M."/>
            <person name="Andrzejewski T.M."/>
            <person name="Davidsen T.M."/>
            <person name="Wayne K.J."/>
            <person name="Tettelin H."/>
            <person name="Glass J.I."/>
            <person name="Rusch D."/>
            <person name="Podicherti R."/>
            <person name="Tsui H.-C.T."/>
            <person name="Winkler M.E."/>
        </authorList>
    </citation>
    <scope>NUCLEOTIDE SEQUENCE</scope>
</reference>
<organism evidence="9">
    <name type="scientific">marine metagenome</name>
    <dbReference type="NCBI Taxonomy" id="408172"/>
    <lineage>
        <taxon>unclassified sequences</taxon>
        <taxon>metagenomes</taxon>
        <taxon>ecological metagenomes</taxon>
    </lineage>
</organism>
<dbReference type="GO" id="GO:0003964">
    <property type="term" value="F:RNA-directed DNA polymerase activity"/>
    <property type="evidence" value="ECO:0007669"/>
    <property type="project" value="UniProtKB-EC"/>
</dbReference>
<keyword evidence="4" id="KW-0460">Magnesium</keyword>
<protein>
    <recommendedName>
        <fullName evidence="8">Reverse transcriptase domain-containing protein</fullName>
    </recommendedName>
</protein>
<evidence type="ECO:0000313" key="9">
    <source>
        <dbReference type="EMBL" id="SVB74035.1"/>
    </source>
</evidence>
<comment type="similarity">
    <text evidence="6">Belongs to the bacterial reverse transcriptase family.</text>
</comment>
<dbReference type="GO" id="GO:0003723">
    <property type="term" value="F:RNA binding"/>
    <property type="evidence" value="ECO:0007669"/>
    <property type="project" value="InterPro"/>
</dbReference>
<dbReference type="EMBL" id="UINC01055310">
    <property type="protein sequence ID" value="SVB74035.1"/>
    <property type="molecule type" value="Genomic_DNA"/>
</dbReference>
<keyword evidence="1" id="KW-0808">Transferase</keyword>
<keyword evidence="2" id="KW-0548">Nucleotidyltransferase</keyword>
<proteinExistence type="inferred from homology"/>
<sequence length="334" mass="38839">MTDPDVFKSMSEWNDAGRVVKKGAKAYDSNFFTIEQTVPFNLFYISKRNGKFRRIFSLYREQKSQLRELIPHLEKVLLQHDVHKVNYAFIRNRNCVENAMQHIGYKYVVSMDLENFFESVNRDHVSKYLNEEIMDQCFISGAPQQGLPTSPLIANLAFLDCDKAILDALKKYNIPSVYTRYADDLVVSFDNKRDIGKVIFILSNIANKAGFKINKKKTKIQNINNGRIIINGLAIDNKGLYPTRKTLKKIRAAKHRDMYRNNWRVLLGLKEWAKCNLPKNQPYKKNEKDLDYIANIAPKKKKEESDSEDDIPFLGKVNKTVILIDTDYLNQKIK</sequence>
<dbReference type="Pfam" id="PF00078">
    <property type="entry name" value="RVT_1"/>
    <property type="match status" value="1"/>
</dbReference>
<dbReference type="GO" id="GO:0046872">
    <property type="term" value="F:metal ion binding"/>
    <property type="evidence" value="ECO:0007669"/>
    <property type="project" value="UniProtKB-KW"/>
</dbReference>
<name>A0A382GGX9_9ZZZZ</name>
<dbReference type="PANTHER" id="PTHR34047">
    <property type="entry name" value="NUCLEAR INTRON MATURASE 1, MITOCHONDRIAL-RELATED"/>
    <property type="match status" value="1"/>
</dbReference>
<dbReference type="InterPro" id="IPR043502">
    <property type="entry name" value="DNA/RNA_pol_sf"/>
</dbReference>
<dbReference type="InterPro" id="IPR000477">
    <property type="entry name" value="RT_dom"/>
</dbReference>
<evidence type="ECO:0000256" key="4">
    <source>
        <dbReference type="ARBA" id="ARBA00022842"/>
    </source>
</evidence>
<dbReference type="GO" id="GO:0051607">
    <property type="term" value="P:defense response to virus"/>
    <property type="evidence" value="ECO:0007669"/>
    <property type="project" value="UniProtKB-KW"/>
</dbReference>
<evidence type="ECO:0000256" key="7">
    <source>
        <dbReference type="ARBA" id="ARBA00048173"/>
    </source>
</evidence>
<keyword evidence="3" id="KW-0479">Metal-binding</keyword>
<feature type="non-terminal residue" evidence="9">
    <location>
        <position position="334"/>
    </location>
</feature>
<evidence type="ECO:0000259" key="8">
    <source>
        <dbReference type="PROSITE" id="PS50878"/>
    </source>
</evidence>
<dbReference type="AlphaFoldDB" id="A0A382GGX9"/>
<evidence type="ECO:0000256" key="3">
    <source>
        <dbReference type="ARBA" id="ARBA00022723"/>
    </source>
</evidence>
<comment type="catalytic activity">
    <reaction evidence="7">
        <text>DNA(n) + a 2'-deoxyribonucleoside 5'-triphosphate = DNA(n+1) + diphosphate</text>
        <dbReference type="Rhea" id="RHEA:22508"/>
        <dbReference type="Rhea" id="RHEA-COMP:17339"/>
        <dbReference type="Rhea" id="RHEA-COMP:17340"/>
        <dbReference type="ChEBI" id="CHEBI:33019"/>
        <dbReference type="ChEBI" id="CHEBI:61560"/>
        <dbReference type="ChEBI" id="CHEBI:173112"/>
        <dbReference type="EC" id="2.7.7.49"/>
    </reaction>
</comment>
<evidence type="ECO:0000256" key="5">
    <source>
        <dbReference type="ARBA" id="ARBA00023118"/>
    </source>
</evidence>
<dbReference type="PROSITE" id="PS50878">
    <property type="entry name" value="RT_POL"/>
    <property type="match status" value="1"/>
</dbReference>
<evidence type="ECO:0000256" key="2">
    <source>
        <dbReference type="ARBA" id="ARBA00022695"/>
    </source>
</evidence>
<dbReference type="SUPFAM" id="SSF56672">
    <property type="entry name" value="DNA/RNA polymerases"/>
    <property type="match status" value="1"/>
</dbReference>
<feature type="domain" description="Reverse transcriptase" evidence="8">
    <location>
        <begin position="26"/>
        <end position="235"/>
    </location>
</feature>
<dbReference type="PRINTS" id="PR00866">
    <property type="entry name" value="RNADNAPOLMS"/>
</dbReference>
<dbReference type="PANTHER" id="PTHR34047:SF8">
    <property type="entry name" value="PROTEIN YKFC"/>
    <property type="match status" value="1"/>
</dbReference>
<keyword evidence="5" id="KW-0051">Antiviral defense</keyword>
<accession>A0A382GGX9</accession>
<dbReference type="InterPro" id="IPR051083">
    <property type="entry name" value="GrpII_Intron_Splice-Mob/Def"/>
</dbReference>
<evidence type="ECO:0000256" key="6">
    <source>
        <dbReference type="ARBA" id="ARBA00034120"/>
    </source>
</evidence>